<dbReference type="KEGG" id="mspg:F6B93_02465"/>
<organism evidence="4 5">
    <name type="scientific">Mycobacterium spongiae</name>
    <dbReference type="NCBI Taxonomy" id="886343"/>
    <lineage>
        <taxon>Bacteria</taxon>
        <taxon>Bacillati</taxon>
        <taxon>Actinomycetota</taxon>
        <taxon>Actinomycetes</taxon>
        <taxon>Mycobacteriales</taxon>
        <taxon>Mycobacteriaceae</taxon>
        <taxon>Mycobacterium</taxon>
    </lineage>
</organism>
<dbReference type="RefSeq" id="WP_211697573.1">
    <property type="nucleotide sequence ID" value="NZ_CP046600.1"/>
</dbReference>
<gene>
    <name evidence="4" type="ORF">F6B93_02465</name>
</gene>
<evidence type="ECO:0000313" key="5">
    <source>
        <dbReference type="Proteomes" id="UP000682202"/>
    </source>
</evidence>
<dbReference type="PANTHER" id="PTHR22753">
    <property type="entry name" value="TRANSMEMBRANE PROTEIN 68"/>
    <property type="match status" value="1"/>
</dbReference>
<evidence type="ECO:0000313" key="4">
    <source>
        <dbReference type="EMBL" id="QUR66096.1"/>
    </source>
</evidence>
<dbReference type="InterPro" id="IPR016676">
    <property type="entry name" value="P_lipid/glycerol_AcTrfase_prd"/>
</dbReference>
<accession>A0A975JUW0</accession>
<dbReference type="PIRSF" id="PIRSF016753">
    <property type="entry name" value="P_lipid/glycerol_ac_tran_prd"/>
    <property type="match status" value="1"/>
</dbReference>
<dbReference type="EMBL" id="CP046600">
    <property type="protein sequence ID" value="QUR66096.1"/>
    <property type="molecule type" value="Genomic_DNA"/>
</dbReference>
<feature type="domain" description="Phospholipid/glycerol acyltransferase" evidence="3">
    <location>
        <begin position="73"/>
        <end position="193"/>
    </location>
</feature>
<keyword evidence="5" id="KW-1185">Reference proteome</keyword>
<evidence type="ECO:0000256" key="1">
    <source>
        <dbReference type="ARBA" id="ARBA00022679"/>
    </source>
</evidence>
<protein>
    <submittedName>
        <fullName evidence="4">Glycerol acyltransferase</fullName>
    </submittedName>
</protein>
<keyword evidence="2 4" id="KW-0012">Acyltransferase</keyword>
<dbReference type="Proteomes" id="UP000682202">
    <property type="component" value="Chromosome"/>
</dbReference>
<keyword evidence="1" id="KW-0808">Transferase</keyword>
<sequence length="297" mass="32678">MTSTPPGAPVRKPPPQRGLLRKLIADRISDAKPQAAPNETFMRYVQNPVWNFLCDHYFRLEIDGWHRIPDEPSLLIGVHSGGSLTMDAWTLVHSWYRRFGGGRILHGTAHDVLMAAQVLGDYFKAVGVIPASRHGVTTALATGHDVVVWPGGVDDSMRAWRNRDKAVLGGRKGFVRQAIRSGVPIVPVATVGGHDTVFVLSEGRALARLSGLGDRLRGATMPIISGFPFPLAVEVLPAHLPLPAKIRTEFLDPVRVDTDPARADDTDYLDTIYRQIEGSIQDSMDRLARRRSFPVFG</sequence>
<dbReference type="PANTHER" id="PTHR22753:SF14">
    <property type="entry name" value="MONOACYLGLYCEROL_DIACYLGLYCEROL O-ACYLTRANSFERASE"/>
    <property type="match status" value="1"/>
</dbReference>
<dbReference type="GO" id="GO:0016020">
    <property type="term" value="C:membrane"/>
    <property type="evidence" value="ECO:0007669"/>
    <property type="project" value="TreeGrafter"/>
</dbReference>
<evidence type="ECO:0000259" key="3">
    <source>
        <dbReference type="SMART" id="SM00563"/>
    </source>
</evidence>
<name>A0A975JUW0_9MYCO</name>
<reference evidence="4" key="1">
    <citation type="submission" date="2019-12" db="EMBL/GenBank/DDBJ databases">
        <title>Mycobacterium spongiae sp. nov.</title>
        <authorList>
            <person name="Stinear T."/>
        </authorList>
    </citation>
    <scope>NUCLEOTIDE SEQUENCE</scope>
    <source>
        <strain evidence="4">FSD4b-SM</strain>
    </source>
</reference>
<evidence type="ECO:0000256" key="2">
    <source>
        <dbReference type="ARBA" id="ARBA00023315"/>
    </source>
</evidence>
<proteinExistence type="predicted"/>
<dbReference type="CDD" id="cd07987">
    <property type="entry name" value="LPLAT_MGAT-like"/>
    <property type="match status" value="1"/>
</dbReference>
<dbReference type="InterPro" id="IPR007130">
    <property type="entry name" value="DAGAT"/>
</dbReference>
<dbReference type="GO" id="GO:0008374">
    <property type="term" value="F:O-acyltransferase activity"/>
    <property type="evidence" value="ECO:0007669"/>
    <property type="project" value="InterPro"/>
</dbReference>
<dbReference type="AlphaFoldDB" id="A0A975JUW0"/>
<dbReference type="SMART" id="SM00563">
    <property type="entry name" value="PlsC"/>
    <property type="match status" value="1"/>
</dbReference>
<dbReference type="InterPro" id="IPR002123">
    <property type="entry name" value="Plipid/glycerol_acylTrfase"/>
</dbReference>
<dbReference type="Pfam" id="PF03982">
    <property type="entry name" value="DAGAT"/>
    <property type="match status" value="1"/>
</dbReference>